<comment type="caution">
    <text evidence="2">The sequence shown here is derived from an EMBL/GenBank/DDBJ whole genome shotgun (WGS) entry which is preliminary data.</text>
</comment>
<proteinExistence type="predicted"/>
<dbReference type="EMBL" id="LCAG01000002">
    <property type="protein sequence ID" value="KKR87899.1"/>
    <property type="molecule type" value="Genomic_DNA"/>
</dbReference>
<evidence type="ECO:0000256" key="1">
    <source>
        <dbReference type="SAM" id="Phobius"/>
    </source>
</evidence>
<dbReference type="AlphaFoldDB" id="A0A0G0UG90"/>
<evidence type="ECO:0000313" key="2">
    <source>
        <dbReference type="EMBL" id="KKR87899.1"/>
    </source>
</evidence>
<feature type="transmembrane region" description="Helical" evidence="1">
    <location>
        <begin position="22"/>
        <end position="40"/>
    </location>
</feature>
<keyword evidence="1" id="KW-1133">Transmembrane helix</keyword>
<reference evidence="2 3" key="1">
    <citation type="journal article" date="2015" name="Nature">
        <title>rRNA introns, odd ribosomes, and small enigmatic genomes across a large radiation of phyla.</title>
        <authorList>
            <person name="Brown C.T."/>
            <person name="Hug L.A."/>
            <person name="Thomas B.C."/>
            <person name="Sharon I."/>
            <person name="Castelle C.J."/>
            <person name="Singh A."/>
            <person name="Wilkins M.J."/>
            <person name="Williams K.H."/>
            <person name="Banfield J.F."/>
        </authorList>
    </citation>
    <scope>NUCLEOTIDE SEQUENCE [LARGE SCALE GENOMIC DNA]</scope>
</reference>
<gene>
    <name evidence="2" type="ORF">UU34_C0002G0016</name>
</gene>
<protein>
    <submittedName>
        <fullName evidence="2">Uncharacterized protein</fullName>
    </submittedName>
</protein>
<dbReference type="Proteomes" id="UP000034854">
    <property type="component" value="Unassembled WGS sequence"/>
</dbReference>
<evidence type="ECO:0000313" key="3">
    <source>
        <dbReference type="Proteomes" id="UP000034854"/>
    </source>
</evidence>
<keyword evidence="1" id="KW-0812">Transmembrane</keyword>
<name>A0A0G0UG90_9BACT</name>
<keyword evidence="1" id="KW-0472">Membrane</keyword>
<organism evidence="2 3">
    <name type="scientific">Candidatus Curtissbacteria bacterium GW2011_GWA1_41_11</name>
    <dbReference type="NCBI Taxonomy" id="1618409"/>
    <lineage>
        <taxon>Bacteria</taxon>
        <taxon>Candidatus Curtissiibacteriota</taxon>
    </lineage>
</organism>
<sequence length="188" mass="20022">MRDLAGQSYRRTTSSKILINRSAVRVALLVVVILVILLVVRRVLGGGGVIGGSSIVLRDAPKGLTPIEVPGQNIAIDDGAVDLSIQSATFTNVSGESATATASRKFGDGLYNLTVNATLADPVGNVYQVWIVGGDEPHLAGDMQGLGKSWSLSFNDVDDYSNLDGIWISREITKQDNKPEKHILEGSF</sequence>
<accession>A0A0G0UG90</accession>